<dbReference type="GO" id="GO:0046872">
    <property type="term" value="F:metal ion binding"/>
    <property type="evidence" value="ECO:0007669"/>
    <property type="project" value="UniProtKB-KW"/>
</dbReference>
<evidence type="ECO:0000256" key="8">
    <source>
        <dbReference type="ARBA" id="ARBA00022801"/>
    </source>
</evidence>
<comment type="subcellular location">
    <subcellularLocation>
        <location evidence="4">Nucleus</location>
    </subcellularLocation>
</comment>
<comment type="caution">
    <text evidence="14">The sequence shown here is derived from an EMBL/GenBank/DDBJ whole genome shotgun (WGS) entry which is preliminary data.</text>
</comment>
<keyword evidence="8" id="KW-0378">Hydrolase</keyword>
<keyword evidence="9" id="KW-0862">Zinc</keyword>
<dbReference type="GO" id="GO:0008419">
    <property type="term" value="F:RNA lariat debranching enzyme activity"/>
    <property type="evidence" value="ECO:0007669"/>
    <property type="project" value="UniProtKB-ARBA"/>
</dbReference>
<keyword evidence="15" id="KW-1185">Reference proteome</keyword>
<evidence type="ECO:0000256" key="9">
    <source>
        <dbReference type="ARBA" id="ARBA00022833"/>
    </source>
</evidence>
<evidence type="ECO:0000313" key="15">
    <source>
        <dbReference type="Proteomes" id="UP000309340"/>
    </source>
</evidence>
<proteinExistence type="inferred from homology"/>
<evidence type="ECO:0000313" key="14">
    <source>
        <dbReference type="EMBL" id="TKA82382.1"/>
    </source>
</evidence>
<dbReference type="Proteomes" id="UP000309340">
    <property type="component" value="Unassembled WGS sequence"/>
</dbReference>
<dbReference type="CDD" id="cd00844">
    <property type="entry name" value="MPP_Dbr1_N"/>
    <property type="match status" value="1"/>
</dbReference>
<dbReference type="InterPro" id="IPR041816">
    <property type="entry name" value="Dbr1_N"/>
</dbReference>
<evidence type="ECO:0000256" key="2">
    <source>
        <dbReference type="ARBA" id="ARBA00001947"/>
    </source>
</evidence>
<evidence type="ECO:0000256" key="1">
    <source>
        <dbReference type="ARBA" id="ARBA00001936"/>
    </source>
</evidence>
<dbReference type="EMBL" id="NAJQ01000035">
    <property type="protein sequence ID" value="TKA82382.1"/>
    <property type="molecule type" value="Genomic_DNA"/>
</dbReference>
<evidence type="ECO:0000256" key="6">
    <source>
        <dbReference type="ARBA" id="ARBA00022664"/>
    </source>
</evidence>
<dbReference type="SMART" id="SM01124">
    <property type="entry name" value="DBR1"/>
    <property type="match status" value="1"/>
</dbReference>
<evidence type="ECO:0000259" key="13">
    <source>
        <dbReference type="SMART" id="SM01124"/>
    </source>
</evidence>
<dbReference type="OrthoDB" id="407609at2759"/>
<dbReference type="Pfam" id="PF00149">
    <property type="entry name" value="Metallophos"/>
    <property type="match status" value="1"/>
</dbReference>
<keyword evidence="11" id="KW-0464">Manganese</keyword>
<dbReference type="GO" id="GO:0005634">
    <property type="term" value="C:nucleus"/>
    <property type="evidence" value="ECO:0007669"/>
    <property type="project" value="UniProtKB-SubCell"/>
</dbReference>
<keyword evidence="6" id="KW-0507">mRNA processing</keyword>
<evidence type="ECO:0000256" key="12">
    <source>
        <dbReference type="ARBA" id="ARBA00023242"/>
    </source>
</evidence>
<evidence type="ECO:0000256" key="5">
    <source>
        <dbReference type="ARBA" id="ARBA00006045"/>
    </source>
</evidence>
<dbReference type="Pfam" id="PF05011">
    <property type="entry name" value="DBR1"/>
    <property type="match status" value="1"/>
</dbReference>
<comment type="cofactor">
    <cofactor evidence="2">
        <name>Zn(2+)</name>
        <dbReference type="ChEBI" id="CHEBI:29105"/>
    </cofactor>
</comment>
<comment type="cofactor">
    <cofactor evidence="1">
        <name>Mn(2+)</name>
        <dbReference type="ChEBI" id="CHEBI:29035"/>
    </cofactor>
</comment>
<protein>
    <recommendedName>
        <fullName evidence="13">Lariat debranching enzyme C-terminal domain-containing protein</fullName>
    </recommendedName>
</protein>
<dbReference type="InterPro" id="IPR007708">
    <property type="entry name" value="DBR1_C"/>
</dbReference>
<gene>
    <name evidence="14" type="ORF">B0A55_01427</name>
</gene>
<sequence length="531" mass="58929">MEVSLSEQDGVRLAIEGCGHGTLHAIYASVEEACKRKGWPGVDLLIIGGDFQSVRNAYDLNCVSMPAKYRSMCDFHEYYSGQRTAPCLTIFVGGNHEASNYLFELYYGGWVAPNIYYMGAANVLRLGPLRIAGMSGIWKGYNYRKPHHERLPYNESDIRSIYHTREIDVRKLLQIRTQVDIGISHDWPKGVEWKGNWKQLFRYKGHLEEDAKAGQLGSVAAHEVMDRLRPRYWFSAHLHCKYAAVVDHVATPNSHEEPSPTNGSVSGIKNDEEIDLEDDLNGESSAPAATANADEIDLELEDDTDGVANVAPGQGLDGMQVPVEANAPIAAPTLAEEEARAALPEAFRSRPPPSKETIEHPPGITNTKTQFLALDKCLSNKDFLQLTLVPASETTTHERPFKLAYDREWLAMTRAFALSEPAVLGDPEATVPRAQSQATYSDLIDKQTQWLDEHLASPDMAVPEAFEAIAPVYDNGNWILPQYSRVQEYPNPQTAKFCAMLQIANPLAITDDQLAARLNAGPKADPDAERR</sequence>
<dbReference type="GO" id="GO:0000398">
    <property type="term" value="P:mRNA splicing, via spliceosome"/>
    <property type="evidence" value="ECO:0007669"/>
    <property type="project" value="TreeGrafter"/>
</dbReference>
<keyword evidence="10" id="KW-0408">Iron</keyword>
<dbReference type="SUPFAM" id="SSF56300">
    <property type="entry name" value="Metallo-dependent phosphatases"/>
    <property type="match status" value="1"/>
</dbReference>
<evidence type="ECO:0000256" key="7">
    <source>
        <dbReference type="ARBA" id="ARBA00022723"/>
    </source>
</evidence>
<feature type="domain" description="Lariat debranching enzyme C-terminal" evidence="13">
    <location>
        <begin position="360"/>
        <end position="507"/>
    </location>
</feature>
<evidence type="ECO:0000256" key="11">
    <source>
        <dbReference type="ARBA" id="ARBA00023211"/>
    </source>
</evidence>
<dbReference type="InterPro" id="IPR029052">
    <property type="entry name" value="Metallo-depent_PP-like"/>
</dbReference>
<evidence type="ECO:0000256" key="10">
    <source>
        <dbReference type="ARBA" id="ARBA00023004"/>
    </source>
</evidence>
<comment type="cofactor">
    <cofactor evidence="3">
        <name>Fe(2+)</name>
        <dbReference type="ChEBI" id="CHEBI:29033"/>
    </cofactor>
</comment>
<keyword evidence="7" id="KW-0479">Metal-binding</keyword>
<reference evidence="14 15" key="1">
    <citation type="submission" date="2017-03" db="EMBL/GenBank/DDBJ databases">
        <title>Genomes of endolithic fungi from Antarctica.</title>
        <authorList>
            <person name="Coleine C."/>
            <person name="Masonjones S."/>
            <person name="Stajich J.E."/>
        </authorList>
    </citation>
    <scope>NUCLEOTIDE SEQUENCE [LARGE SCALE GENOMIC DNA]</scope>
    <source>
        <strain evidence="14 15">CCFEE 5184</strain>
    </source>
</reference>
<dbReference type="PANTHER" id="PTHR12849:SF0">
    <property type="entry name" value="LARIAT DEBRANCHING ENZYME"/>
    <property type="match status" value="1"/>
</dbReference>
<dbReference type="PANTHER" id="PTHR12849">
    <property type="entry name" value="RNA LARIAT DEBRANCHING ENZYME"/>
    <property type="match status" value="1"/>
</dbReference>
<name>A0A4U0XWT5_9PEZI</name>
<accession>A0A4U0XWT5</accession>
<organism evidence="14 15">
    <name type="scientific">Friedmanniomyces simplex</name>
    <dbReference type="NCBI Taxonomy" id="329884"/>
    <lineage>
        <taxon>Eukaryota</taxon>
        <taxon>Fungi</taxon>
        <taxon>Dikarya</taxon>
        <taxon>Ascomycota</taxon>
        <taxon>Pezizomycotina</taxon>
        <taxon>Dothideomycetes</taxon>
        <taxon>Dothideomycetidae</taxon>
        <taxon>Mycosphaerellales</taxon>
        <taxon>Teratosphaeriaceae</taxon>
        <taxon>Friedmanniomyces</taxon>
    </lineage>
</organism>
<keyword evidence="12" id="KW-0539">Nucleus</keyword>
<evidence type="ECO:0000256" key="3">
    <source>
        <dbReference type="ARBA" id="ARBA00001954"/>
    </source>
</evidence>
<evidence type="ECO:0000256" key="4">
    <source>
        <dbReference type="ARBA" id="ARBA00004123"/>
    </source>
</evidence>
<comment type="similarity">
    <text evidence="5">Belongs to the lariat debranching enzyme family.</text>
</comment>
<dbReference type="STRING" id="329884.A0A4U0XWT5"/>
<dbReference type="AlphaFoldDB" id="A0A4U0XWT5"/>
<dbReference type="InterPro" id="IPR004843">
    <property type="entry name" value="Calcineurin-like_PHP"/>
</dbReference>